<protein>
    <submittedName>
        <fullName evidence="1">Uncharacterized protein</fullName>
    </submittedName>
</protein>
<gene>
    <name evidence="1" type="ORF">Nepgr_016679</name>
</gene>
<keyword evidence="2" id="KW-1185">Reference proteome</keyword>
<dbReference type="Proteomes" id="UP001279734">
    <property type="component" value="Unassembled WGS sequence"/>
</dbReference>
<evidence type="ECO:0000313" key="1">
    <source>
        <dbReference type="EMBL" id="GMH14838.1"/>
    </source>
</evidence>
<comment type="caution">
    <text evidence="1">The sequence shown here is derived from an EMBL/GenBank/DDBJ whole genome shotgun (WGS) entry which is preliminary data.</text>
</comment>
<reference evidence="1" key="1">
    <citation type="submission" date="2023-05" db="EMBL/GenBank/DDBJ databases">
        <title>Nepenthes gracilis genome sequencing.</title>
        <authorList>
            <person name="Fukushima K."/>
        </authorList>
    </citation>
    <scope>NUCLEOTIDE SEQUENCE</scope>
    <source>
        <strain evidence="1">SING2019-196</strain>
    </source>
</reference>
<sequence>MKSATPTGNMQIDTSQERMVAFQGDSGYFHCVMVRVPTCSTTELKQNIHSWHNLMNRKLKKLRSVYSHKSMPIDSDQLQLLKVLFFYK</sequence>
<organism evidence="1 2">
    <name type="scientific">Nepenthes gracilis</name>
    <name type="common">Slender pitcher plant</name>
    <dbReference type="NCBI Taxonomy" id="150966"/>
    <lineage>
        <taxon>Eukaryota</taxon>
        <taxon>Viridiplantae</taxon>
        <taxon>Streptophyta</taxon>
        <taxon>Embryophyta</taxon>
        <taxon>Tracheophyta</taxon>
        <taxon>Spermatophyta</taxon>
        <taxon>Magnoliopsida</taxon>
        <taxon>eudicotyledons</taxon>
        <taxon>Gunneridae</taxon>
        <taxon>Pentapetalae</taxon>
        <taxon>Caryophyllales</taxon>
        <taxon>Nepenthaceae</taxon>
        <taxon>Nepenthes</taxon>
    </lineage>
</organism>
<proteinExistence type="predicted"/>
<name>A0AAD3SN43_NEPGR</name>
<accession>A0AAD3SN43</accession>
<dbReference type="EMBL" id="BSYO01000014">
    <property type="protein sequence ID" value="GMH14838.1"/>
    <property type="molecule type" value="Genomic_DNA"/>
</dbReference>
<dbReference type="AlphaFoldDB" id="A0AAD3SN43"/>
<evidence type="ECO:0000313" key="2">
    <source>
        <dbReference type="Proteomes" id="UP001279734"/>
    </source>
</evidence>